<reference evidence="2 3" key="1">
    <citation type="submission" date="2019-10" db="EMBL/GenBank/DDBJ databases">
        <title>Nocardia macrotermitis sp. nov. and Nocardia aurantia sp. nov., isolated from the gut of fungus growing-termite Macrotermes natalensis.</title>
        <authorList>
            <person name="Benndorf R."/>
            <person name="Schwitalla J."/>
            <person name="Martin K."/>
            <person name="De Beer W."/>
            <person name="Kaster A.-K."/>
            <person name="Vollmers J."/>
            <person name="Poulsen M."/>
            <person name="Beemelmanns C."/>
        </authorList>
    </citation>
    <scope>NUCLEOTIDE SEQUENCE [LARGE SCALE GENOMIC DNA]</scope>
    <source>
        <strain evidence="2 3">RB56</strain>
    </source>
</reference>
<dbReference type="PRINTS" id="PR00111">
    <property type="entry name" value="ABHYDROLASE"/>
</dbReference>
<evidence type="ECO:0000313" key="2">
    <source>
        <dbReference type="EMBL" id="MQY26208.1"/>
    </source>
</evidence>
<dbReference type="RefSeq" id="WP_153340171.1">
    <property type="nucleotide sequence ID" value="NZ_WEGI01000003.1"/>
</dbReference>
<dbReference type="PRINTS" id="PR00412">
    <property type="entry name" value="EPOXHYDRLASE"/>
</dbReference>
<accession>A0A7K0DKL1</accession>
<dbReference type="SUPFAM" id="SSF53474">
    <property type="entry name" value="alpha/beta-Hydrolases"/>
    <property type="match status" value="1"/>
</dbReference>
<dbReference type="InterPro" id="IPR050266">
    <property type="entry name" value="AB_hydrolase_sf"/>
</dbReference>
<dbReference type="Proteomes" id="UP000431401">
    <property type="component" value="Unassembled WGS sequence"/>
</dbReference>
<dbReference type="EC" id="3.1.1.24" evidence="2"/>
<dbReference type="OrthoDB" id="9785847at2"/>
<dbReference type="Pfam" id="PF00561">
    <property type="entry name" value="Abhydrolase_1"/>
    <property type="match status" value="1"/>
</dbReference>
<dbReference type="PANTHER" id="PTHR43798">
    <property type="entry name" value="MONOACYLGLYCEROL LIPASE"/>
    <property type="match status" value="1"/>
</dbReference>
<evidence type="ECO:0000259" key="1">
    <source>
        <dbReference type="Pfam" id="PF00561"/>
    </source>
</evidence>
<sequence>MRAVPTPSGSVGYTDHGAGPALVFVHGFLLDKSMWLPQIVHFVPLGYRVLCVDLLGFGDSTPAPGTIPLTAHSAALAAVLDAAGAETATVIGYSIGGQVALDFAAAQPDRLTALVLSGTSAAADGPDVRAERLALADRLAAEGVDDYAEEFLPHLLGARTLRDRPSVVEHALTMIAAADPEGAAAALRGRAERPDYTEVARALTVPSLVVVGAEDSFDRGVLAAELAALIPGSRLAVVADSGHTPSLERPLSFNAELEEFLESVAGAPRPGPLRTR</sequence>
<dbReference type="GO" id="GO:0047570">
    <property type="term" value="F:3-oxoadipate enol-lactonase activity"/>
    <property type="evidence" value="ECO:0007669"/>
    <property type="project" value="UniProtKB-EC"/>
</dbReference>
<protein>
    <submittedName>
        <fullName evidence="2">3-oxoadipate enol-lactonase 2</fullName>
        <ecNumber evidence="2">3.1.1.24</ecNumber>
    </submittedName>
</protein>
<keyword evidence="2" id="KW-0378">Hydrolase</keyword>
<feature type="domain" description="AB hydrolase-1" evidence="1">
    <location>
        <begin position="20"/>
        <end position="250"/>
    </location>
</feature>
<dbReference type="EMBL" id="WEGI01000003">
    <property type="protein sequence ID" value="MQY26208.1"/>
    <property type="molecule type" value="Genomic_DNA"/>
</dbReference>
<dbReference type="AlphaFoldDB" id="A0A7K0DKL1"/>
<dbReference type="InterPro" id="IPR000073">
    <property type="entry name" value="AB_hydrolase_1"/>
</dbReference>
<comment type="caution">
    <text evidence="2">The sequence shown here is derived from an EMBL/GenBank/DDBJ whole genome shotgun (WGS) entry which is preliminary data.</text>
</comment>
<keyword evidence="3" id="KW-1185">Reference proteome</keyword>
<gene>
    <name evidence="2" type="primary">catD_1</name>
    <name evidence="2" type="ORF">NRB56_17700</name>
</gene>
<dbReference type="Gene3D" id="3.40.50.1820">
    <property type="entry name" value="alpha/beta hydrolase"/>
    <property type="match status" value="1"/>
</dbReference>
<evidence type="ECO:0000313" key="3">
    <source>
        <dbReference type="Proteomes" id="UP000431401"/>
    </source>
</evidence>
<organism evidence="2 3">
    <name type="scientific">Nocardia aurantia</name>
    <dbReference type="NCBI Taxonomy" id="2585199"/>
    <lineage>
        <taxon>Bacteria</taxon>
        <taxon>Bacillati</taxon>
        <taxon>Actinomycetota</taxon>
        <taxon>Actinomycetes</taxon>
        <taxon>Mycobacteriales</taxon>
        <taxon>Nocardiaceae</taxon>
        <taxon>Nocardia</taxon>
    </lineage>
</organism>
<dbReference type="InterPro" id="IPR029058">
    <property type="entry name" value="AB_hydrolase_fold"/>
</dbReference>
<dbReference type="InterPro" id="IPR000639">
    <property type="entry name" value="Epox_hydrolase-like"/>
</dbReference>
<name>A0A7K0DKL1_9NOCA</name>
<proteinExistence type="predicted"/>